<protein>
    <recommendedName>
        <fullName evidence="5">Lipoprotein</fullName>
    </recommendedName>
</protein>
<dbReference type="PANTHER" id="PTHR39335:SF1">
    <property type="entry name" value="BLL4220 PROTEIN"/>
    <property type="match status" value="1"/>
</dbReference>
<reference evidence="3 4" key="1">
    <citation type="submission" date="2019-03" db="EMBL/GenBank/DDBJ databases">
        <title>Draft genome sequences of novel Actinobacteria.</title>
        <authorList>
            <person name="Sahin N."/>
            <person name="Ay H."/>
            <person name="Saygin H."/>
        </authorList>
    </citation>
    <scope>NUCLEOTIDE SEQUENCE [LARGE SCALE GENOMIC DNA]</scope>
    <source>
        <strain evidence="3 4">JCM 30547</strain>
    </source>
</reference>
<gene>
    <name evidence="3" type="ORF">E1261_04700</name>
</gene>
<evidence type="ECO:0000313" key="3">
    <source>
        <dbReference type="EMBL" id="TDC34011.1"/>
    </source>
</evidence>
<dbReference type="EMBL" id="SMKA01000010">
    <property type="protein sequence ID" value="TDC34011.1"/>
    <property type="molecule type" value="Genomic_DNA"/>
</dbReference>
<evidence type="ECO:0000313" key="4">
    <source>
        <dbReference type="Proteomes" id="UP000295075"/>
    </source>
</evidence>
<accession>A0A4R4QEI8</accession>
<feature type="region of interest" description="Disordered" evidence="1">
    <location>
        <begin position="25"/>
        <end position="59"/>
    </location>
</feature>
<evidence type="ECO:0008006" key="5">
    <source>
        <dbReference type="Google" id="ProtNLM"/>
    </source>
</evidence>
<evidence type="ECO:0000256" key="1">
    <source>
        <dbReference type="SAM" id="MobiDB-lite"/>
    </source>
</evidence>
<evidence type="ECO:0000256" key="2">
    <source>
        <dbReference type="SAM" id="SignalP"/>
    </source>
</evidence>
<dbReference type="Pfam" id="PF03640">
    <property type="entry name" value="Lipoprotein_15"/>
    <property type="match status" value="2"/>
</dbReference>
<proteinExistence type="predicted"/>
<feature type="chain" id="PRO_5038908108" description="Lipoprotein" evidence="2">
    <location>
        <begin position="26"/>
        <end position="183"/>
    </location>
</feature>
<keyword evidence="4" id="KW-1185">Reference proteome</keyword>
<keyword evidence="2" id="KW-0732">Signal</keyword>
<dbReference type="AlphaFoldDB" id="A0A4R4QEI8"/>
<dbReference type="InterPro" id="IPR005297">
    <property type="entry name" value="Lipoprotein_repeat"/>
</dbReference>
<name>A0A4R4QEI8_9ACTN</name>
<feature type="compositionally biased region" description="Low complexity" evidence="1">
    <location>
        <begin position="25"/>
        <end position="42"/>
    </location>
</feature>
<organism evidence="3 4">
    <name type="scientific">Kribbella albertanoniae</name>
    <dbReference type="NCBI Taxonomy" id="1266829"/>
    <lineage>
        <taxon>Bacteria</taxon>
        <taxon>Bacillati</taxon>
        <taxon>Actinomycetota</taxon>
        <taxon>Actinomycetes</taxon>
        <taxon>Propionibacteriales</taxon>
        <taxon>Kribbellaceae</taxon>
        <taxon>Kribbella</taxon>
    </lineage>
</organism>
<comment type="caution">
    <text evidence="3">The sequence shown here is derived from an EMBL/GenBank/DDBJ whole genome shotgun (WGS) entry which is preliminary data.</text>
</comment>
<dbReference type="PROSITE" id="PS51257">
    <property type="entry name" value="PROKAR_LIPOPROTEIN"/>
    <property type="match status" value="1"/>
</dbReference>
<feature type="signal peptide" evidence="2">
    <location>
        <begin position="1"/>
        <end position="25"/>
    </location>
</feature>
<dbReference type="OrthoDB" id="597632at2"/>
<dbReference type="Proteomes" id="UP000295075">
    <property type="component" value="Unassembled WGS sequence"/>
</dbReference>
<sequence length="183" mass="18943">MKQTARALSVVAMLSLAACSASTEAGSGATTGASPSSAPSTGNTEPASPASDDGATVKPGPISLAVKTTTFKGTQAQIVTLNGWTAYRFEGDAHKPSEVRCLYDCLETWPAALTDGSPIQATGIDRSLVGTVKRKDGLVQVTLGGWPLYRFKQDKSATDTKGEGVGGNWSVIRPDSKPVIKKS</sequence>
<dbReference type="GO" id="GO:0043448">
    <property type="term" value="P:alkane catabolic process"/>
    <property type="evidence" value="ECO:0007669"/>
    <property type="project" value="TreeGrafter"/>
</dbReference>
<dbReference type="PANTHER" id="PTHR39335">
    <property type="entry name" value="BLL4220 PROTEIN"/>
    <property type="match status" value="1"/>
</dbReference>
<feature type="region of interest" description="Disordered" evidence="1">
    <location>
        <begin position="157"/>
        <end position="183"/>
    </location>
</feature>
<feature type="compositionally biased region" description="Basic and acidic residues" evidence="1">
    <location>
        <begin position="174"/>
        <end position="183"/>
    </location>
</feature>